<feature type="region of interest" description="Disordered" evidence="1">
    <location>
        <begin position="25"/>
        <end position="68"/>
    </location>
</feature>
<keyword evidence="3" id="KW-0732">Signal</keyword>
<accession>A0A914DWT5</accession>
<evidence type="ECO:0000256" key="3">
    <source>
        <dbReference type="SAM" id="SignalP"/>
    </source>
</evidence>
<feature type="compositionally biased region" description="Polar residues" evidence="1">
    <location>
        <begin position="392"/>
        <end position="418"/>
    </location>
</feature>
<evidence type="ECO:0000313" key="4">
    <source>
        <dbReference type="Proteomes" id="UP000887540"/>
    </source>
</evidence>
<organism evidence="4 5">
    <name type="scientific">Acrobeloides nanus</name>
    <dbReference type="NCBI Taxonomy" id="290746"/>
    <lineage>
        <taxon>Eukaryota</taxon>
        <taxon>Metazoa</taxon>
        <taxon>Ecdysozoa</taxon>
        <taxon>Nematoda</taxon>
        <taxon>Chromadorea</taxon>
        <taxon>Rhabditida</taxon>
        <taxon>Tylenchina</taxon>
        <taxon>Cephalobomorpha</taxon>
        <taxon>Cephaloboidea</taxon>
        <taxon>Cephalobidae</taxon>
        <taxon>Acrobeloides</taxon>
    </lineage>
</organism>
<dbReference type="Proteomes" id="UP000887540">
    <property type="component" value="Unplaced"/>
</dbReference>
<evidence type="ECO:0000256" key="2">
    <source>
        <dbReference type="SAM" id="Phobius"/>
    </source>
</evidence>
<evidence type="ECO:0000256" key="1">
    <source>
        <dbReference type="SAM" id="MobiDB-lite"/>
    </source>
</evidence>
<keyword evidence="4" id="KW-1185">Reference proteome</keyword>
<proteinExistence type="predicted"/>
<feature type="chain" id="PRO_5037551007" evidence="3">
    <location>
        <begin position="18"/>
        <end position="471"/>
    </location>
</feature>
<protein>
    <submittedName>
        <fullName evidence="5">Transmembrane protein</fullName>
    </submittedName>
</protein>
<feature type="transmembrane region" description="Helical" evidence="2">
    <location>
        <begin position="358"/>
        <end position="384"/>
    </location>
</feature>
<sequence>MISKILWICVICGLTDSQYNNPYQYNNRQQQPQSQQNQPWQGQSWQIGNQQNRPTQTNQGQQQNQFYSQQQQQGGYNYNQYGQHQQYQSSGSSQKGILANPVRPRNAFSNNMGASLYFKINGYSNPGMTMPNSTTCVCPTGSCTFLQNVPYPCLVGLTVIMASSDQYVQYISPDFVPYNGSTGTLGYGNWNNDNTIQMATLPQSIDIFVHNLGVVIDKNSGNLIYFNYLTKVDTFIIDLRNNTPASSSQTPQQIRQTYTGQDVQSTLDFTFSLQCQSGFNGPLCDLNCPNSGGNNQVVVCTSTITGQQSVCNYTNSNNTIQVGNCQVCVNGVNNNNTCAGLVYQSNDESNKVSKAFKVWTIVLGVLLGLAVLFIILLLVMYVILRRQSDRQTSSYQRQPNYSAGYNQRAPNSMTNPLLSKNDEWPRTNPTTAMSRGAPITDMETTQGTVSDTHEAPRNGHSHYSPRREAEV</sequence>
<reference evidence="5" key="1">
    <citation type="submission" date="2022-11" db="UniProtKB">
        <authorList>
            <consortium name="WormBaseParasite"/>
        </authorList>
    </citation>
    <scope>IDENTIFICATION</scope>
</reference>
<dbReference type="AlphaFoldDB" id="A0A914DWT5"/>
<evidence type="ECO:0000313" key="5">
    <source>
        <dbReference type="WBParaSite" id="ACRNAN_scaffold434.g22659.t1"/>
    </source>
</evidence>
<dbReference type="WBParaSite" id="ACRNAN_scaffold434.g22659.t1">
    <property type="protein sequence ID" value="ACRNAN_scaffold434.g22659.t1"/>
    <property type="gene ID" value="ACRNAN_scaffold434.g22659"/>
</dbReference>
<name>A0A914DWT5_9BILA</name>
<feature type="region of interest" description="Disordered" evidence="1">
    <location>
        <begin position="392"/>
        <end position="471"/>
    </location>
</feature>
<keyword evidence="2" id="KW-0472">Membrane</keyword>
<feature type="signal peptide" evidence="3">
    <location>
        <begin position="1"/>
        <end position="17"/>
    </location>
</feature>
<keyword evidence="2" id="KW-1133">Transmembrane helix</keyword>
<keyword evidence="2" id="KW-0812">Transmembrane</keyword>